<sequence length="327" mass="33845">MPSRTSAKSAKAIKAAGKSAGSARKGGGGGNLGGKRQVPWLMIAAVVCVLALIGGIAWVIVPKIAAKQATSKAQSDVKEFVPTAQQKDPSDRISGVVKKDYPAGLHITAKQRVAYDQTPPFGGPHDSSWAACTGVVYSKAIRTENAVHSMEHGAIWITYNPDKLSGGDVDQLKKSVKGRPYMLMSPYPGLDRPISLQSWGHQLKLDSAGDERIRDFITALRLNQYTYPEVGADCANPTFNVDNPPAFDASAPGPDAIPMDGKGATSAQDEAGGIPGMPGSVPGLPGGITLPTGSPAAPASPTVPEGIPAIPAPTDAPTQPDQPATTE</sequence>
<accession>A0ABC9YME9</accession>
<evidence type="ECO:0000313" key="4">
    <source>
        <dbReference type="EMBL" id="GAP26243.1"/>
    </source>
</evidence>
<dbReference type="EMBL" id="CP017839">
    <property type="protein sequence ID" value="APB01239.1"/>
    <property type="molecule type" value="Genomic_DNA"/>
</dbReference>
<feature type="compositionally biased region" description="Low complexity" evidence="1">
    <location>
        <begin position="287"/>
        <end position="300"/>
    </location>
</feature>
<reference evidence="5" key="1">
    <citation type="submission" date="2015-07" db="EMBL/GenBank/DDBJ databases">
        <title>Nocardia seriolae U-1 whole genome shotgun sequence.</title>
        <authorList>
            <person name="Imajoh M."/>
            <person name="Fukumoto Y."/>
            <person name="Sukeda M."/>
            <person name="Yamane J."/>
            <person name="Yamasaki K."/>
            <person name="Shimizu M."/>
            <person name="Ohnishi K."/>
            <person name="Oshima S."/>
        </authorList>
    </citation>
    <scope>NUCLEOTIDE SEQUENCE [LARGE SCALE GENOMIC DNA]</scope>
    <source>
        <strain evidence="5">U-1</strain>
    </source>
</reference>
<protein>
    <submittedName>
        <fullName evidence="4">Membrane protein</fullName>
    </submittedName>
</protein>
<feature type="region of interest" description="Disordered" evidence="1">
    <location>
        <begin position="261"/>
        <end position="327"/>
    </location>
</feature>
<dbReference type="GeneID" id="93372844"/>
<dbReference type="Pfam" id="PF11303">
    <property type="entry name" value="DUF3105"/>
    <property type="match status" value="1"/>
</dbReference>
<dbReference type="Proteomes" id="UP000180166">
    <property type="component" value="Chromosome"/>
</dbReference>
<evidence type="ECO:0000313" key="5">
    <source>
        <dbReference type="Proteomes" id="UP000037179"/>
    </source>
</evidence>
<name>A0ABC9YME9_9NOCA</name>
<dbReference type="InterPro" id="IPR021454">
    <property type="entry name" value="DUF3105"/>
</dbReference>
<dbReference type="Proteomes" id="UP000037179">
    <property type="component" value="Unassembled WGS sequence"/>
</dbReference>
<feature type="transmembrane region" description="Helical" evidence="2">
    <location>
        <begin position="40"/>
        <end position="61"/>
    </location>
</feature>
<gene>
    <name evidence="3" type="ORF">NS506_07217</name>
    <name evidence="4" type="ORF">NSK11_contig00004-0099</name>
</gene>
<keyword evidence="5" id="KW-1185">Reference proteome</keyword>
<dbReference type="RefSeq" id="WP_045437286.1">
    <property type="nucleotide sequence ID" value="NZ_AP017900.1"/>
</dbReference>
<organism evidence="4 5">
    <name type="scientific">Nocardia seriolae</name>
    <dbReference type="NCBI Taxonomy" id="37332"/>
    <lineage>
        <taxon>Bacteria</taxon>
        <taxon>Bacillati</taxon>
        <taxon>Actinomycetota</taxon>
        <taxon>Actinomycetes</taxon>
        <taxon>Mycobacteriales</taxon>
        <taxon>Nocardiaceae</taxon>
        <taxon>Nocardia</taxon>
    </lineage>
</organism>
<reference evidence="3 6" key="3">
    <citation type="submission" date="2016-10" db="EMBL/GenBank/DDBJ databases">
        <title>Genome sequence of Nocardia seriolae strain EM150506, isolated from Anguila japonica.</title>
        <authorList>
            <person name="Han H.-J."/>
        </authorList>
    </citation>
    <scope>NUCLEOTIDE SEQUENCE [LARGE SCALE GENOMIC DNA]</scope>
    <source>
        <strain evidence="3 6">EM150506</strain>
    </source>
</reference>
<keyword evidence="2" id="KW-0812">Transmembrane</keyword>
<dbReference type="KEGG" id="nsr:NS506_07217"/>
<reference evidence="4 5" key="2">
    <citation type="journal article" date="2016" name="Genome Announc.">
        <title>Draft Genome Sequence of Erythromycin- and Oxytetracycline-Sensitive Nocardia seriolae Strain U-1 (NBRC 110359).</title>
        <authorList>
            <person name="Imajoh M."/>
            <person name="Sukeda M."/>
            <person name="Shimizu M."/>
            <person name="Yamane J."/>
            <person name="Ohnishi K."/>
            <person name="Oshima S."/>
        </authorList>
    </citation>
    <scope>NUCLEOTIDE SEQUENCE [LARGE SCALE GENOMIC DNA]</scope>
    <source>
        <strain evidence="4 5">U-1</strain>
    </source>
</reference>
<feature type="compositionally biased region" description="Low complexity" evidence="1">
    <location>
        <begin position="307"/>
        <end position="327"/>
    </location>
</feature>
<evidence type="ECO:0000256" key="1">
    <source>
        <dbReference type="SAM" id="MobiDB-lite"/>
    </source>
</evidence>
<dbReference type="EMBL" id="BBYQ01000004">
    <property type="protein sequence ID" value="GAP26243.1"/>
    <property type="molecule type" value="Genomic_DNA"/>
</dbReference>
<keyword evidence="2" id="KW-1133">Transmembrane helix</keyword>
<feature type="compositionally biased region" description="Low complexity" evidence="1">
    <location>
        <begin position="1"/>
        <end position="23"/>
    </location>
</feature>
<evidence type="ECO:0000313" key="6">
    <source>
        <dbReference type="Proteomes" id="UP000180166"/>
    </source>
</evidence>
<evidence type="ECO:0000256" key="2">
    <source>
        <dbReference type="SAM" id="Phobius"/>
    </source>
</evidence>
<evidence type="ECO:0000313" key="3">
    <source>
        <dbReference type="EMBL" id="APB01239.1"/>
    </source>
</evidence>
<proteinExistence type="predicted"/>
<keyword evidence="2" id="KW-0472">Membrane</keyword>
<dbReference type="AlphaFoldDB" id="A0ABC9YME9"/>
<feature type="region of interest" description="Disordered" evidence="1">
    <location>
        <begin position="1"/>
        <end position="31"/>
    </location>
</feature>